<evidence type="ECO:0000259" key="2">
    <source>
        <dbReference type="Pfam" id="PF13115"/>
    </source>
</evidence>
<evidence type="ECO:0000313" key="4">
    <source>
        <dbReference type="Proteomes" id="UP000032266"/>
    </source>
</evidence>
<dbReference type="OrthoDB" id="330101at2"/>
<keyword evidence="1" id="KW-0732">Signal</keyword>
<evidence type="ECO:0000313" key="3">
    <source>
        <dbReference type="EMBL" id="AJQ97657.1"/>
    </source>
</evidence>
<feature type="signal peptide" evidence="1">
    <location>
        <begin position="1"/>
        <end position="23"/>
    </location>
</feature>
<accession>A0A0C5VSJ1</accession>
<reference evidence="3 4" key="1">
    <citation type="submission" date="2014-01" db="EMBL/GenBank/DDBJ databases">
        <title>Full genme sequencing of cellulolytic bacterium Gynuella sunshinyii YC6258T gen. nov., sp. nov.</title>
        <authorList>
            <person name="Khan H."/>
            <person name="Chung E.J."/>
            <person name="Chung Y.R."/>
        </authorList>
    </citation>
    <scope>NUCLEOTIDE SEQUENCE [LARGE SCALE GENOMIC DNA]</scope>
    <source>
        <strain evidence="3 4">YC6258</strain>
    </source>
</reference>
<dbReference type="RefSeq" id="WP_052830576.1">
    <property type="nucleotide sequence ID" value="NZ_CP007142.1"/>
</dbReference>
<proteinExistence type="predicted"/>
<dbReference type="HOGENOM" id="CLU_815767_0_0_6"/>
<feature type="domain" description="YtkA-like" evidence="2">
    <location>
        <begin position="225"/>
        <end position="281"/>
    </location>
</feature>
<organism evidence="3 4">
    <name type="scientific">Gynuella sunshinyii YC6258</name>
    <dbReference type="NCBI Taxonomy" id="1445510"/>
    <lineage>
        <taxon>Bacteria</taxon>
        <taxon>Pseudomonadati</taxon>
        <taxon>Pseudomonadota</taxon>
        <taxon>Gammaproteobacteria</taxon>
        <taxon>Oceanospirillales</taxon>
        <taxon>Saccharospirillaceae</taxon>
        <taxon>Gynuella</taxon>
    </lineage>
</organism>
<gene>
    <name evidence="3" type="ORF">YC6258_05629</name>
</gene>
<dbReference type="EMBL" id="CP007142">
    <property type="protein sequence ID" value="AJQ97657.1"/>
    <property type="molecule type" value="Genomic_DNA"/>
</dbReference>
<feature type="chain" id="PRO_5002183866" description="YtkA-like domain-containing protein" evidence="1">
    <location>
        <begin position="24"/>
        <end position="299"/>
    </location>
</feature>
<dbReference type="InterPro" id="IPR032693">
    <property type="entry name" value="YtkA-like_dom"/>
</dbReference>
<keyword evidence="4" id="KW-1185">Reference proteome</keyword>
<dbReference type="AlphaFoldDB" id="A0A0C5VSJ1"/>
<dbReference type="Pfam" id="PF13115">
    <property type="entry name" value="YtkA"/>
    <property type="match status" value="1"/>
</dbReference>
<name>A0A0C5VSJ1_9GAMM</name>
<dbReference type="STRING" id="1445510.YC6258_05629"/>
<protein>
    <recommendedName>
        <fullName evidence="2">YtkA-like domain-containing protein</fullName>
    </recommendedName>
</protein>
<dbReference type="Proteomes" id="UP000032266">
    <property type="component" value="Chromosome"/>
</dbReference>
<dbReference type="KEGG" id="gsn:YC6258_05629"/>
<evidence type="ECO:0000256" key="1">
    <source>
        <dbReference type="SAM" id="SignalP"/>
    </source>
</evidence>
<sequence>MPVNLTRILQGCAVCLCSLFSQADTILLQQASGLLKQAETLETDSVSVFGNANQLMQQIKTLRADQRNFAGTEQEPRLVQIADVLNDQRQQLQQLGSRLRQHSADLKTQGKALLKDGFLQVWPDRIRLTNTMHLRSDPQPVMAHNTQVRSVHPTMLNRMDSGPDIQQPEDMTMAMPAMGGQQAPEDLDISTFQASRQLHYFAHIEPLDGQGIPLNTIHQWTLWLTDDQGNPVTQARINITGHMPGHVHGLPTQPQVTDELSPGEYRVEGIKFQMTGWWVMQFDVQHADKQDTLTFNLAL</sequence>